<reference evidence="1 2" key="1">
    <citation type="submission" date="2019-07" db="EMBL/GenBank/DDBJ databases">
        <title>New species of Amycolatopsis and Streptomyces.</title>
        <authorList>
            <person name="Duangmal K."/>
            <person name="Teo W.F.A."/>
            <person name="Lipun K."/>
        </authorList>
    </citation>
    <scope>NUCLEOTIDE SEQUENCE [LARGE SCALE GENOMIC DNA]</scope>
    <source>
        <strain evidence="1 2">JCM 30562</strain>
    </source>
</reference>
<gene>
    <name evidence="1" type="ORF">FNH06_17520</name>
</gene>
<dbReference type="SUPFAM" id="SSF56112">
    <property type="entry name" value="Protein kinase-like (PK-like)"/>
    <property type="match status" value="1"/>
</dbReference>
<name>A0A558AAU8_9PSEU</name>
<evidence type="ECO:0000313" key="1">
    <source>
        <dbReference type="EMBL" id="TVT21364.1"/>
    </source>
</evidence>
<dbReference type="InterPro" id="IPR006748">
    <property type="entry name" value="NH2Glyco/OHUrea_AB-resist_kin"/>
</dbReference>
<dbReference type="GO" id="GO:0016773">
    <property type="term" value="F:phosphotransferase activity, alcohol group as acceptor"/>
    <property type="evidence" value="ECO:0007669"/>
    <property type="project" value="InterPro"/>
</dbReference>
<accession>A0A558AAU8</accession>
<dbReference type="Pfam" id="PF04655">
    <property type="entry name" value="APH_6_hur"/>
    <property type="match status" value="1"/>
</dbReference>
<dbReference type="Proteomes" id="UP000318578">
    <property type="component" value="Unassembled WGS sequence"/>
</dbReference>
<dbReference type="EMBL" id="VJZA01000027">
    <property type="protein sequence ID" value="TVT21364.1"/>
    <property type="molecule type" value="Genomic_DNA"/>
</dbReference>
<comment type="caution">
    <text evidence="1">The sequence shown here is derived from an EMBL/GenBank/DDBJ whole genome shotgun (WGS) entry which is preliminary data.</text>
</comment>
<sequence length="283" mass="30251">MAAVLNLDDAARARLADRFGPGVAQWCDELPGLVAKLARRWGVRVERAVAGNTGRTLLCRTERGELVVLKLTPERDIAETEAAALLAWRDCPRVVDVLDTDLDAGAVLLAGIEPGTPLTERGWTAAEIDELLPQLHAVAVPDGFPTLAERVRFMFDLADRSAEGFVEPRLMVAARAASLDLAAGGSRSLLHGDLHPGNVLAGADGVVVIDPRPCVGDPDFDAVDWVLRADRALDEAVAALPSADPVRLRRWSQALAVLLAIRPLRREGPSAHTDSLLALAESL</sequence>
<dbReference type="AlphaFoldDB" id="A0A558AAU8"/>
<dbReference type="GO" id="GO:0019748">
    <property type="term" value="P:secondary metabolic process"/>
    <property type="evidence" value="ECO:0007669"/>
    <property type="project" value="InterPro"/>
</dbReference>
<dbReference type="OrthoDB" id="3638028at2"/>
<keyword evidence="1" id="KW-0808">Transferase</keyword>
<protein>
    <submittedName>
        <fullName evidence="1">Phosphotransferase</fullName>
    </submittedName>
</protein>
<dbReference type="InterPro" id="IPR011009">
    <property type="entry name" value="Kinase-like_dom_sf"/>
</dbReference>
<proteinExistence type="predicted"/>
<keyword evidence="2" id="KW-1185">Reference proteome</keyword>
<evidence type="ECO:0000313" key="2">
    <source>
        <dbReference type="Proteomes" id="UP000318578"/>
    </source>
</evidence>
<organism evidence="1 2">
    <name type="scientific">Amycolatopsis acidiphila</name>
    <dbReference type="NCBI Taxonomy" id="715473"/>
    <lineage>
        <taxon>Bacteria</taxon>
        <taxon>Bacillati</taxon>
        <taxon>Actinomycetota</taxon>
        <taxon>Actinomycetes</taxon>
        <taxon>Pseudonocardiales</taxon>
        <taxon>Pseudonocardiaceae</taxon>
        <taxon>Amycolatopsis</taxon>
    </lineage>
</organism>
<dbReference type="Gene3D" id="1.10.510.10">
    <property type="entry name" value="Transferase(Phosphotransferase) domain 1"/>
    <property type="match status" value="1"/>
</dbReference>
<dbReference type="RefSeq" id="WP_144639658.1">
    <property type="nucleotide sequence ID" value="NZ_BNAX01000005.1"/>
</dbReference>